<reference evidence="1" key="2">
    <citation type="submission" date="2020-11" db="EMBL/GenBank/DDBJ databases">
        <authorList>
            <person name="McCartney M.A."/>
            <person name="Auch B."/>
            <person name="Kono T."/>
            <person name="Mallez S."/>
            <person name="Becker A."/>
            <person name="Gohl D.M."/>
            <person name="Silverstein K.A.T."/>
            <person name="Koren S."/>
            <person name="Bechman K.B."/>
            <person name="Herman A."/>
            <person name="Abrahante J.E."/>
            <person name="Garbe J."/>
        </authorList>
    </citation>
    <scope>NUCLEOTIDE SEQUENCE</scope>
    <source>
        <strain evidence="1">Duluth1</strain>
        <tissue evidence="1">Whole animal</tissue>
    </source>
</reference>
<comment type="caution">
    <text evidence="1">The sequence shown here is derived from an EMBL/GenBank/DDBJ whole genome shotgun (WGS) entry which is preliminary data.</text>
</comment>
<organism evidence="1 2">
    <name type="scientific">Dreissena polymorpha</name>
    <name type="common">Zebra mussel</name>
    <name type="synonym">Mytilus polymorpha</name>
    <dbReference type="NCBI Taxonomy" id="45954"/>
    <lineage>
        <taxon>Eukaryota</taxon>
        <taxon>Metazoa</taxon>
        <taxon>Spiralia</taxon>
        <taxon>Lophotrochozoa</taxon>
        <taxon>Mollusca</taxon>
        <taxon>Bivalvia</taxon>
        <taxon>Autobranchia</taxon>
        <taxon>Heteroconchia</taxon>
        <taxon>Euheterodonta</taxon>
        <taxon>Imparidentia</taxon>
        <taxon>Neoheterodontei</taxon>
        <taxon>Myida</taxon>
        <taxon>Dreissenoidea</taxon>
        <taxon>Dreissenidae</taxon>
        <taxon>Dreissena</taxon>
    </lineage>
</organism>
<dbReference type="Proteomes" id="UP000828390">
    <property type="component" value="Unassembled WGS sequence"/>
</dbReference>
<dbReference type="EMBL" id="JAIWYP010000001">
    <property type="protein sequence ID" value="KAH3886474.1"/>
    <property type="molecule type" value="Genomic_DNA"/>
</dbReference>
<keyword evidence="2" id="KW-1185">Reference proteome</keyword>
<dbReference type="AlphaFoldDB" id="A0A9D4N385"/>
<evidence type="ECO:0000313" key="1">
    <source>
        <dbReference type="EMBL" id="KAH3886474.1"/>
    </source>
</evidence>
<protein>
    <submittedName>
        <fullName evidence="1">Uncharacterized protein</fullName>
    </submittedName>
</protein>
<reference evidence="1" key="1">
    <citation type="journal article" date="2019" name="bioRxiv">
        <title>The Genome of the Zebra Mussel, Dreissena polymorpha: A Resource for Invasive Species Research.</title>
        <authorList>
            <person name="McCartney M.A."/>
            <person name="Auch B."/>
            <person name="Kono T."/>
            <person name="Mallez S."/>
            <person name="Zhang Y."/>
            <person name="Obille A."/>
            <person name="Becker A."/>
            <person name="Abrahante J.E."/>
            <person name="Garbe J."/>
            <person name="Badalamenti J.P."/>
            <person name="Herman A."/>
            <person name="Mangelson H."/>
            <person name="Liachko I."/>
            <person name="Sullivan S."/>
            <person name="Sone E.D."/>
            <person name="Koren S."/>
            <person name="Silverstein K.A.T."/>
            <person name="Beckman K.B."/>
            <person name="Gohl D.M."/>
        </authorList>
    </citation>
    <scope>NUCLEOTIDE SEQUENCE</scope>
    <source>
        <strain evidence="1">Duluth1</strain>
        <tissue evidence="1">Whole animal</tissue>
    </source>
</reference>
<name>A0A9D4N385_DREPO</name>
<proteinExistence type="predicted"/>
<gene>
    <name evidence="1" type="ORF">DPMN_010484</name>
</gene>
<evidence type="ECO:0000313" key="2">
    <source>
        <dbReference type="Proteomes" id="UP000828390"/>
    </source>
</evidence>
<sequence>MHPLILKHLKHKVIQRVMVCAKAPLTVPRIGVKNSEFKIKDAPEEGGGCLENWHGMPDFLQKRRLRS</sequence>
<accession>A0A9D4N385</accession>